<dbReference type="EMBL" id="CABVIB010000057">
    <property type="protein sequence ID" value="VVO40828.1"/>
    <property type="molecule type" value="Genomic_DNA"/>
</dbReference>
<dbReference type="AntiFam" id="ANF00142">
    <property type="entry name" value="Shadow ORF (opposite yadG)"/>
</dbReference>
<sequence>MGGGQLFHPLQCLDPALGLTGLGSLRLKAGDVAFHVRTLHLLLLVGLLLLGQTFGTGTLEGAVATAIESDFALIDVRDVIDHGIEEVPVVGNQHQGARVAFEPLFEPDDGVEVQVVGRFVEQQQVRTIPGDQRQGQTRFLATGEIQHRLVDPRAAEVETTEEVAQGLLALGRRQTLQVQQRAGLGVQRVELMLGEVANHGVLATGQATGQWRKLTGEVLDQGRFTGTVRAEQANPCARGQLQLDLLEHGFVAVTQAGIGQIDQRAGDFLRFTENKIERRIDVGGGQLFHPLQCLDPALGLTGLGSLRLKAGDVAFHVRTLHLLLLVGLLLLGQTFGTGTLEGAVATAIESDFALIDVRDVIDHGIEEVPVVGNQHQGARVAFEPLFEPDDGVEVQVVGRFVEQQQVRWTHQGLRQVQTHPPATGEVPDLAIHLLVGEAQASQQLARPGVGGVPVGAVELGVQAGLCGTVMGRFGCRQVALHLAQAQVAIEHVVDRQAFERVDLLAHVGDTPVGRQEAITRVRVQFAPKQGEQARFAGAVGTDQAGFLAGVQGQLGVF</sequence>
<evidence type="ECO:0000313" key="1">
    <source>
        <dbReference type="EMBL" id="VVO40828.1"/>
    </source>
</evidence>
<organism evidence="1 2">
    <name type="scientific">Pseudomonas fluorescens</name>
    <dbReference type="NCBI Taxonomy" id="294"/>
    <lineage>
        <taxon>Bacteria</taxon>
        <taxon>Pseudomonadati</taxon>
        <taxon>Pseudomonadota</taxon>
        <taxon>Gammaproteobacteria</taxon>
        <taxon>Pseudomonadales</taxon>
        <taxon>Pseudomonadaceae</taxon>
        <taxon>Pseudomonas</taxon>
    </lineage>
</organism>
<dbReference type="AlphaFoldDB" id="A0A5E7FMJ8"/>
<name>A0A5E7FMJ8_PSEFL</name>
<evidence type="ECO:0000313" key="2">
    <source>
        <dbReference type="Proteomes" id="UP000326018"/>
    </source>
</evidence>
<protein>
    <submittedName>
        <fullName evidence="1">Uncharacterized protein</fullName>
    </submittedName>
</protein>
<gene>
    <name evidence="1" type="ORF">PS712_05842</name>
</gene>
<accession>A0A5E7FMJ8</accession>
<dbReference type="Proteomes" id="UP000326018">
    <property type="component" value="Unassembled WGS sequence"/>
</dbReference>
<reference evidence="1 2" key="1">
    <citation type="submission" date="2019-09" db="EMBL/GenBank/DDBJ databases">
        <authorList>
            <person name="Chandra G."/>
            <person name="Truman W A."/>
        </authorList>
    </citation>
    <scope>NUCLEOTIDE SEQUENCE [LARGE SCALE GENOMIC DNA]</scope>
    <source>
        <strain evidence="1">PS712</strain>
    </source>
</reference>
<proteinExistence type="predicted"/>